<accession>A0A1A6HML3</accession>
<organism evidence="1 3">
    <name type="scientific">Neotoma lepida</name>
    <name type="common">Desert woodrat</name>
    <dbReference type="NCBI Taxonomy" id="56216"/>
    <lineage>
        <taxon>Eukaryota</taxon>
        <taxon>Metazoa</taxon>
        <taxon>Chordata</taxon>
        <taxon>Craniata</taxon>
        <taxon>Vertebrata</taxon>
        <taxon>Euteleostomi</taxon>
        <taxon>Mammalia</taxon>
        <taxon>Eutheria</taxon>
        <taxon>Euarchontoglires</taxon>
        <taxon>Glires</taxon>
        <taxon>Rodentia</taxon>
        <taxon>Myomorpha</taxon>
        <taxon>Muroidea</taxon>
        <taxon>Cricetidae</taxon>
        <taxon>Neotominae</taxon>
        <taxon>Neotoma</taxon>
    </lineage>
</organism>
<gene>
    <name evidence="1" type="ORF">A6R68_22125</name>
    <name evidence="2" type="ORF">A6R68_24086</name>
</gene>
<dbReference type="EMBL" id="LZPO01008646">
    <property type="protein sequence ID" value="OBS81925.1"/>
    <property type="molecule type" value="Genomic_DNA"/>
</dbReference>
<name>A0A1A6HML3_NEOLE</name>
<protein>
    <submittedName>
        <fullName evidence="1">Uncharacterized protein</fullName>
    </submittedName>
</protein>
<sequence length="41" mass="4598">MNASHKSLLSIYLAAWRSLSLFSWLLTAMWPSVNPCVTQSS</sequence>
<comment type="caution">
    <text evidence="1">The sequence shown here is derived from an EMBL/GenBank/DDBJ whole genome shotgun (WGS) entry which is preliminary data.</text>
</comment>
<dbReference type="EMBL" id="LZPO01018517">
    <property type="protein sequence ID" value="OBS79673.1"/>
    <property type="molecule type" value="Genomic_DNA"/>
</dbReference>
<proteinExistence type="predicted"/>
<evidence type="ECO:0000313" key="3">
    <source>
        <dbReference type="Proteomes" id="UP000092124"/>
    </source>
</evidence>
<reference evidence="1 3" key="1">
    <citation type="submission" date="2016-06" db="EMBL/GenBank/DDBJ databases">
        <title>The Draft Genome Sequence and Annotation of the Desert Woodrat Neotoma lepida.</title>
        <authorList>
            <person name="Campbell M."/>
            <person name="Oakeson K.F."/>
            <person name="Yandell M."/>
            <person name="Halpert J.R."/>
            <person name="Dearing D."/>
        </authorList>
    </citation>
    <scope>NUCLEOTIDE SEQUENCE [LARGE SCALE GENOMIC DNA]</scope>
    <source>
        <strain evidence="1">417</strain>
        <tissue evidence="1">Liver</tissue>
    </source>
</reference>
<evidence type="ECO:0000313" key="2">
    <source>
        <dbReference type="EMBL" id="OBS81925.1"/>
    </source>
</evidence>
<evidence type="ECO:0000313" key="1">
    <source>
        <dbReference type="EMBL" id="OBS79673.1"/>
    </source>
</evidence>
<keyword evidence="3" id="KW-1185">Reference proteome</keyword>
<dbReference type="AlphaFoldDB" id="A0A1A6HML3"/>
<dbReference type="Proteomes" id="UP000092124">
    <property type="component" value="Unassembled WGS sequence"/>
</dbReference>